<keyword evidence="4" id="KW-0597">Phosphoprotein</keyword>
<dbReference type="AlphaFoldDB" id="A0A174WX35"/>
<keyword evidence="8" id="KW-1133">Transmembrane helix</keyword>
<dbReference type="SMART" id="SM00387">
    <property type="entry name" value="HATPase_c"/>
    <property type="match status" value="1"/>
</dbReference>
<dbReference type="SUPFAM" id="SSF47384">
    <property type="entry name" value="Homodimeric domain of signal transducing histidine kinase"/>
    <property type="match status" value="1"/>
</dbReference>
<accession>A0A174WX35</accession>
<reference evidence="10 11" key="1">
    <citation type="submission" date="2016-06" db="EMBL/GenBank/DDBJ databases">
        <authorList>
            <person name="Kjaerup R.B."/>
            <person name="Dalgaard T.S."/>
            <person name="Juul-Madsen H.R."/>
        </authorList>
    </citation>
    <scope>NUCLEOTIDE SEQUENCE [LARGE SCALE GENOMIC DNA]</scope>
    <source>
        <strain evidence="10 11">373-A1</strain>
    </source>
</reference>
<evidence type="ECO:0000259" key="9">
    <source>
        <dbReference type="PROSITE" id="PS50109"/>
    </source>
</evidence>
<name>A0A174WX35_9CLOT</name>
<dbReference type="Gene3D" id="3.30.565.10">
    <property type="entry name" value="Histidine kinase-like ATPase, C-terminal domain"/>
    <property type="match status" value="1"/>
</dbReference>
<sequence>MFNRIKSIEYQDDNNDNKYKKSLFVTVPILISILLNYFGDGYYNLYPILIEIFCSSMGAALFLVCIIRKDKKVNYYFYIGIGFFFLSIFSFIHAVLLNSSVLNVSESINDIFVFSSYCLSYILIILSFWLDKKRSNLIDSIREYILISISILLVNMYCTTKKSYLGSNMEFEKIIILITLIIITFIFISKNKGRLNVNERNYLYVYLTLLILSQVISIFNEFRGFTLGFEVGIFKYSSYCIMFAAISKFVLYKSYNDIRKDLEKAQKMQVDLNRRLSERNKLLIECKSQIEKSEKKYGKLIDTIKDGIIIFYFDRLSYINKGALEILDYNENAHVTGRMLKYILKELIPENSFHFDNNGNVLLDNYIKIENIIRNDKEYEIYLLKMDKYNRLLYIKDNTEINRNRKIRKEYEEYLKEESLKNEFYSNISHELRTPINLIYSALQLNEINLEEESIEPLMARNKIIRQNCLRLIRTINNFIDTNRISEGFLKPNMKVYNIVSVIENISMECTSYFEKIDGTITFDSIEEEICVKCDKDMMERIMLNLLSNSVKYGKRGGEVYIYIEEEDDIVLIHVSNNGYVIDKDMQPYIYDKFTKINKSLNREREGSGLGLFLVKALLELQGGVIELKSNSKVGSEFIIKLPKSYEEENAEYKHEMVDIKEKVDMEFSDIYL</sequence>
<keyword evidence="5" id="KW-0808">Transferase</keyword>
<dbReference type="EMBL" id="MAPZ01000019">
    <property type="protein sequence ID" value="OBY10573.1"/>
    <property type="molecule type" value="Genomic_DNA"/>
</dbReference>
<dbReference type="CDD" id="cd00082">
    <property type="entry name" value="HisKA"/>
    <property type="match status" value="1"/>
</dbReference>
<comment type="caution">
    <text evidence="10">The sequence shown here is derived from an EMBL/GenBank/DDBJ whole genome shotgun (WGS) entry which is preliminary data.</text>
</comment>
<gene>
    <name evidence="10" type="ORF">CP373A1_08665</name>
</gene>
<evidence type="ECO:0000256" key="4">
    <source>
        <dbReference type="ARBA" id="ARBA00022553"/>
    </source>
</evidence>
<dbReference type="OrthoDB" id="9813394at2"/>
<keyword evidence="8" id="KW-0472">Membrane</keyword>
<dbReference type="FunFam" id="3.30.565.10:FF:000006">
    <property type="entry name" value="Sensor histidine kinase WalK"/>
    <property type="match status" value="1"/>
</dbReference>
<feature type="transmembrane region" description="Helical" evidence="8">
    <location>
        <begin position="201"/>
        <end position="219"/>
    </location>
</feature>
<dbReference type="InterPro" id="IPR036890">
    <property type="entry name" value="HATPase_C_sf"/>
</dbReference>
<keyword evidence="11" id="KW-1185">Reference proteome</keyword>
<feature type="transmembrane region" description="Helical" evidence="8">
    <location>
        <begin position="141"/>
        <end position="159"/>
    </location>
</feature>
<dbReference type="PANTHER" id="PTHR43547">
    <property type="entry name" value="TWO-COMPONENT HISTIDINE KINASE"/>
    <property type="match status" value="1"/>
</dbReference>
<dbReference type="PROSITE" id="PS50109">
    <property type="entry name" value="HIS_KIN"/>
    <property type="match status" value="1"/>
</dbReference>
<dbReference type="Pfam" id="PF00512">
    <property type="entry name" value="HisKA"/>
    <property type="match status" value="1"/>
</dbReference>
<keyword evidence="6" id="KW-0418">Kinase</keyword>
<dbReference type="SUPFAM" id="SSF55874">
    <property type="entry name" value="ATPase domain of HSP90 chaperone/DNA topoisomerase II/histidine kinase"/>
    <property type="match status" value="1"/>
</dbReference>
<dbReference type="Pfam" id="PF02518">
    <property type="entry name" value="HATPase_c"/>
    <property type="match status" value="1"/>
</dbReference>
<dbReference type="PRINTS" id="PR00344">
    <property type="entry name" value="BCTRLSENSOR"/>
</dbReference>
<evidence type="ECO:0000256" key="1">
    <source>
        <dbReference type="ARBA" id="ARBA00000085"/>
    </source>
</evidence>
<proteinExistence type="predicted"/>
<evidence type="ECO:0000313" key="11">
    <source>
        <dbReference type="Proteomes" id="UP000092714"/>
    </source>
</evidence>
<evidence type="ECO:0000256" key="7">
    <source>
        <dbReference type="ARBA" id="ARBA00023012"/>
    </source>
</evidence>
<feature type="transmembrane region" description="Helical" evidence="8">
    <location>
        <begin position="45"/>
        <end position="68"/>
    </location>
</feature>
<dbReference type="GO" id="GO:0016020">
    <property type="term" value="C:membrane"/>
    <property type="evidence" value="ECO:0007669"/>
    <property type="project" value="UniProtKB-SubCell"/>
</dbReference>
<dbReference type="Proteomes" id="UP000092714">
    <property type="component" value="Unassembled WGS sequence"/>
</dbReference>
<dbReference type="eggNOG" id="COG2205">
    <property type="taxonomic scope" value="Bacteria"/>
</dbReference>
<dbReference type="InterPro" id="IPR036097">
    <property type="entry name" value="HisK_dim/P_sf"/>
</dbReference>
<dbReference type="RefSeq" id="WP_027098241.1">
    <property type="nucleotide sequence ID" value="NZ_CABJAZ010000001.1"/>
</dbReference>
<evidence type="ECO:0000256" key="3">
    <source>
        <dbReference type="ARBA" id="ARBA00012438"/>
    </source>
</evidence>
<evidence type="ECO:0000256" key="5">
    <source>
        <dbReference type="ARBA" id="ARBA00022679"/>
    </source>
</evidence>
<dbReference type="Gene3D" id="1.10.287.130">
    <property type="match status" value="1"/>
</dbReference>
<evidence type="ECO:0000256" key="8">
    <source>
        <dbReference type="SAM" id="Phobius"/>
    </source>
</evidence>
<dbReference type="InterPro" id="IPR005467">
    <property type="entry name" value="His_kinase_dom"/>
</dbReference>
<dbReference type="GeneID" id="42776067"/>
<evidence type="ECO:0000256" key="2">
    <source>
        <dbReference type="ARBA" id="ARBA00004370"/>
    </source>
</evidence>
<feature type="transmembrane region" description="Helical" evidence="8">
    <location>
        <begin position="75"/>
        <end position="96"/>
    </location>
</feature>
<evidence type="ECO:0000256" key="6">
    <source>
        <dbReference type="ARBA" id="ARBA00022777"/>
    </source>
</evidence>
<dbReference type="PANTHER" id="PTHR43547:SF2">
    <property type="entry name" value="HYBRID SIGNAL TRANSDUCTION HISTIDINE KINASE C"/>
    <property type="match status" value="1"/>
</dbReference>
<feature type="transmembrane region" description="Helical" evidence="8">
    <location>
        <begin position="111"/>
        <end position="129"/>
    </location>
</feature>
<organism evidence="10 11">
    <name type="scientific">Clostridium paraputrificum</name>
    <dbReference type="NCBI Taxonomy" id="29363"/>
    <lineage>
        <taxon>Bacteria</taxon>
        <taxon>Bacillati</taxon>
        <taxon>Bacillota</taxon>
        <taxon>Clostridia</taxon>
        <taxon>Eubacteriales</taxon>
        <taxon>Clostridiaceae</taxon>
        <taxon>Clostridium</taxon>
    </lineage>
</organism>
<comment type="catalytic activity">
    <reaction evidence="1">
        <text>ATP + protein L-histidine = ADP + protein N-phospho-L-histidine.</text>
        <dbReference type="EC" id="2.7.13.3"/>
    </reaction>
</comment>
<dbReference type="EC" id="2.7.13.3" evidence="3"/>
<dbReference type="InterPro" id="IPR003661">
    <property type="entry name" value="HisK_dim/P_dom"/>
</dbReference>
<feature type="transmembrane region" description="Helical" evidence="8">
    <location>
        <begin position="171"/>
        <end position="189"/>
    </location>
</feature>
<protein>
    <recommendedName>
        <fullName evidence="3">histidine kinase</fullName>
        <ecNumber evidence="3">2.7.13.3</ecNumber>
    </recommendedName>
</protein>
<keyword evidence="7" id="KW-0902">Two-component regulatory system</keyword>
<dbReference type="InterPro" id="IPR003594">
    <property type="entry name" value="HATPase_dom"/>
</dbReference>
<evidence type="ECO:0000313" key="10">
    <source>
        <dbReference type="EMBL" id="OBY10573.1"/>
    </source>
</evidence>
<feature type="domain" description="Histidine kinase" evidence="9">
    <location>
        <begin position="427"/>
        <end position="646"/>
    </location>
</feature>
<dbReference type="InterPro" id="IPR004358">
    <property type="entry name" value="Sig_transdc_His_kin-like_C"/>
</dbReference>
<feature type="transmembrane region" description="Helical" evidence="8">
    <location>
        <begin position="21"/>
        <end position="39"/>
    </location>
</feature>
<keyword evidence="8" id="KW-0812">Transmembrane</keyword>
<dbReference type="SMART" id="SM00388">
    <property type="entry name" value="HisKA"/>
    <property type="match status" value="1"/>
</dbReference>
<comment type="subcellular location">
    <subcellularLocation>
        <location evidence="2">Membrane</location>
    </subcellularLocation>
</comment>
<dbReference type="GO" id="GO:0000155">
    <property type="term" value="F:phosphorelay sensor kinase activity"/>
    <property type="evidence" value="ECO:0007669"/>
    <property type="project" value="InterPro"/>
</dbReference>